<evidence type="ECO:0000256" key="2">
    <source>
        <dbReference type="ARBA" id="ARBA00023125"/>
    </source>
</evidence>
<dbReference type="STRING" id="1612624.ADU59_13230"/>
<dbReference type="SMART" id="SM00347">
    <property type="entry name" value="HTH_MARR"/>
    <property type="match status" value="1"/>
</dbReference>
<evidence type="ECO:0000313" key="5">
    <source>
        <dbReference type="EMBL" id="OBZ94785.1"/>
    </source>
</evidence>
<dbReference type="Pfam" id="PF01047">
    <property type="entry name" value="MarR"/>
    <property type="match status" value="1"/>
</dbReference>
<dbReference type="PRINTS" id="PR00598">
    <property type="entry name" value="HTHMARR"/>
</dbReference>
<dbReference type="Proteomes" id="UP000093111">
    <property type="component" value="Unassembled WGS sequence"/>
</dbReference>
<dbReference type="GO" id="GO:0006950">
    <property type="term" value="P:response to stress"/>
    <property type="evidence" value="ECO:0007669"/>
    <property type="project" value="TreeGrafter"/>
</dbReference>
<name>A0A1C7P0I7_9HYPH</name>
<sequence length="138" mass="15756">MSERSLNDHLSHLLAQANRHLSRQLTAEGVSLDQWRLMKALSEAGGMTMGKLAEELALNHPTLTKLVDRMVQDALVYRVPDPNDRRKVRMFLSDKGSALLASQNKRVQDHEMKVEDNYGNEDAQRLKDMLEVFIKQIS</sequence>
<dbReference type="InterPro" id="IPR036390">
    <property type="entry name" value="WH_DNA-bd_sf"/>
</dbReference>
<dbReference type="InterPro" id="IPR039422">
    <property type="entry name" value="MarR/SlyA-like"/>
</dbReference>
<keyword evidence="3" id="KW-0804">Transcription</keyword>
<proteinExistence type="predicted"/>
<dbReference type="SUPFAM" id="SSF46785">
    <property type="entry name" value="Winged helix' DNA-binding domain"/>
    <property type="match status" value="1"/>
</dbReference>
<accession>A0A1C7P0I7</accession>
<evidence type="ECO:0000256" key="3">
    <source>
        <dbReference type="ARBA" id="ARBA00023163"/>
    </source>
</evidence>
<dbReference type="PATRIC" id="fig|1612624.7.peg.4550"/>
<dbReference type="AlphaFoldDB" id="A0A1C7P0I7"/>
<dbReference type="GO" id="GO:0003700">
    <property type="term" value="F:DNA-binding transcription factor activity"/>
    <property type="evidence" value="ECO:0007669"/>
    <property type="project" value="InterPro"/>
</dbReference>
<dbReference type="GO" id="GO:0003677">
    <property type="term" value="F:DNA binding"/>
    <property type="evidence" value="ECO:0007669"/>
    <property type="project" value="UniProtKB-KW"/>
</dbReference>
<evidence type="ECO:0000256" key="1">
    <source>
        <dbReference type="ARBA" id="ARBA00023015"/>
    </source>
</evidence>
<organism evidence="5 6">
    <name type="scientific">Pararhizobium polonicum</name>
    <dbReference type="NCBI Taxonomy" id="1612624"/>
    <lineage>
        <taxon>Bacteria</taxon>
        <taxon>Pseudomonadati</taxon>
        <taxon>Pseudomonadota</taxon>
        <taxon>Alphaproteobacteria</taxon>
        <taxon>Hyphomicrobiales</taxon>
        <taxon>Rhizobiaceae</taxon>
        <taxon>Rhizobium/Agrobacterium group</taxon>
        <taxon>Pararhizobium</taxon>
    </lineage>
</organism>
<dbReference type="EMBL" id="LGLV01000008">
    <property type="protein sequence ID" value="OBZ94785.1"/>
    <property type="molecule type" value="Genomic_DNA"/>
</dbReference>
<evidence type="ECO:0000313" key="6">
    <source>
        <dbReference type="Proteomes" id="UP000093111"/>
    </source>
</evidence>
<keyword evidence="6" id="KW-1185">Reference proteome</keyword>
<dbReference type="OrthoDB" id="582199at2"/>
<dbReference type="PANTHER" id="PTHR33164">
    <property type="entry name" value="TRANSCRIPTIONAL REGULATOR, MARR FAMILY"/>
    <property type="match status" value="1"/>
</dbReference>
<dbReference type="Gene3D" id="1.10.10.10">
    <property type="entry name" value="Winged helix-like DNA-binding domain superfamily/Winged helix DNA-binding domain"/>
    <property type="match status" value="1"/>
</dbReference>
<dbReference type="PROSITE" id="PS50995">
    <property type="entry name" value="HTH_MARR_2"/>
    <property type="match status" value="1"/>
</dbReference>
<keyword evidence="1" id="KW-0805">Transcription regulation</keyword>
<reference evidence="5 6" key="1">
    <citation type="journal article" date="2016" name="Syst. Appl. Microbiol.">
        <title>Pararhizobium polonicum sp. nov. isolated from tumors on stone fruit rootstocks.</title>
        <authorList>
            <person name="Pulawska J."/>
            <person name="Kuzmanovic N."/>
            <person name="Willems A."/>
            <person name="Pothier J.F."/>
        </authorList>
    </citation>
    <scope>NUCLEOTIDE SEQUENCE [LARGE SCALE GENOMIC DNA]</scope>
    <source>
        <strain evidence="5 6">F5.1</strain>
    </source>
</reference>
<protein>
    <submittedName>
        <fullName evidence="5">MarR family transcriptional regulator</fullName>
    </submittedName>
</protein>
<keyword evidence="2" id="KW-0238">DNA-binding</keyword>
<gene>
    <name evidence="5" type="ORF">ADU59_13230</name>
</gene>
<dbReference type="InterPro" id="IPR036388">
    <property type="entry name" value="WH-like_DNA-bd_sf"/>
</dbReference>
<comment type="caution">
    <text evidence="5">The sequence shown here is derived from an EMBL/GenBank/DDBJ whole genome shotgun (WGS) entry which is preliminary data.</text>
</comment>
<dbReference type="PANTHER" id="PTHR33164:SF64">
    <property type="entry name" value="TRANSCRIPTIONAL REGULATOR SLYA"/>
    <property type="match status" value="1"/>
</dbReference>
<dbReference type="RefSeq" id="WP_068954602.1">
    <property type="nucleotide sequence ID" value="NZ_LGLV01000008.1"/>
</dbReference>
<feature type="domain" description="HTH marR-type" evidence="4">
    <location>
        <begin position="7"/>
        <end position="135"/>
    </location>
</feature>
<evidence type="ECO:0000259" key="4">
    <source>
        <dbReference type="PROSITE" id="PS50995"/>
    </source>
</evidence>
<dbReference type="InterPro" id="IPR000835">
    <property type="entry name" value="HTH_MarR-typ"/>
</dbReference>